<protein>
    <submittedName>
        <fullName evidence="1">Uncharacterized protein</fullName>
    </submittedName>
</protein>
<accession>X0TKU0</accession>
<reference evidence="1" key="1">
    <citation type="journal article" date="2014" name="Front. Microbiol.">
        <title>High frequency of phylogenetically diverse reductive dehalogenase-homologous genes in deep subseafloor sedimentary metagenomes.</title>
        <authorList>
            <person name="Kawai M."/>
            <person name="Futagami T."/>
            <person name="Toyoda A."/>
            <person name="Takaki Y."/>
            <person name="Nishi S."/>
            <person name="Hori S."/>
            <person name="Arai W."/>
            <person name="Tsubouchi T."/>
            <person name="Morono Y."/>
            <person name="Uchiyama I."/>
            <person name="Ito T."/>
            <person name="Fujiyama A."/>
            <person name="Inagaki F."/>
            <person name="Takami H."/>
        </authorList>
    </citation>
    <scope>NUCLEOTIDE SEQUENCE</scope>
    <source>
        <strain evidence="1">Expedition CK06-06</strain>
    </source>
</reference>
<evidence type="ECO:0000313" key="1">
    <source>
        <dbReference type="EMBL" id="GAF88747.1"/>
    </source>
</evidence>
<dbReference type="EMBL" id="BARS01015284">
    <property type="protein sequence ID" value="GAF88747.1"/>
    <property type="molecule type" value="Genomic_DNA"/>
</dbReference>
<feature type="non-terminal residue" evidence="1">
    <location>
        <position position="1"/>
    </location>
</feature>
<name>X0TKU0_9ZZZZ</name>
<sequence length="207" mass="22310">NTFVRKSVPRIVLVARNRTNVDIQINSINNDGTKTSPLVPFRFISNITWGDEDIVWGQADLIWNFTGLLEGFRRFPTPGVRCLYKQIQLTNADVNIANSDTVGTATVDEVAKTVTILGGGVFASDIPDYEISFEGDSYTRKFTVTAVSGAVLTYSDAANLSVGGTPLAWQLSGKRKGAVLELVSLTMNVGMLTRTQTPFSGDAGANA</sequence>
<proteinExistence type="predicted"/>
<comment type="caution">
    <text evidence="1">The sequence shown here is derived from an EMBL/GenBank/DDBJ whole genome shotgun (WGS) entry which is preliminary data.</text>
</comment>
<dbReference type="AlphaFoldDB" id="X0TKU0"/>
<organism evidence="1">
    <name type="scientific">marine sediment metagenome</name>
    <dbReference type="NCBI Taxonomy" id="412755"/>
    <lineage>
        <taxon>unclassified sequences</taxon>
        <taxon>metagenomes</taxon>
        <taxon>ecological metagenomes</taxon>
    </lineage>
</organism>
<gene>
    <name evidence="1" type="ORF">S01H1_25322</name>
</gene>